<dbReference type="RefSeq" id="WP_377355758.1">
    <property type="nucleotide sequence ID" value="NZ_JBHTCM010000004.1"/>
</dbReference>
<dbReference type="CDD" id="cd06170">
    <property type="entry name" value="LuxR_C_like"/>
    <property type="match status" value="1"/>
</dbReference>
<feature type="domain" description="HTH luxR-type" evidence="5">
    <location>
        <begin position="146"/>
        <end position="211"/>
    </location>
</feature>
<evidence type="ECO:0000259" key="5">
    <source>
        <dbReference type="PROSITE" id="PS50043"/>
    </source>
</evidence>
<dbReference type="PROSITE" id="PS50043">
    <property type="entry name" value="HTH_LUXR_2"/>
    <property type="match status" value="1"/>
</dbReference>
<dbReference type="InterPro" id="IPR011006">
    <property type="entry name" value="CheY-like_superfamily"/>
</dbReference>
<proteinExistence type="predicted"/>
<name>A0ABW2KQV1_9PROT</name>
<dbReference type="Gene3D" id="3.40.50.2300">
    <property type="match status" value="1"/>
</dbReference>
<evidence type="ECO:0000313" key="8">
    <source>
        <dbReference type="Proteomes" id="UP001596456"/>
    </source>
</evidence>
<keyword evidence="8" id="KW-1185">Reference proteome</keyword>
<dbReference type="SUPFAM" id="SSF52172">
    <property type="entry name" value="CheY-like"/>
    <property type="match status" value="1"/>
</dbReference>
<keyword evidence="2" id="KW-0238">DNA-binding</keyword>
<accession>A0ABW2KQV1</accession>
<dbReference type="PANTHER" id="PTHR44688">
    <property type="entry name" value="DNA-BINDING TRANSCRIPTIONAL ACTIVATOR DEVR_DOSR"/>
    <property type="match status" value="1"/>
</dbReference>
<sequence>MRTIMLIDHDLLFGAGLSALLAETGLLVAPVVASLAAALTELEAGSAPAAIVLDPAGISDPLPVADQIAQLRQAAPGAGLVVLTGGLDSDILRACQQGAADACLSKAMPLEAVRRTLHLVMLGQRVLPGAALAASAAEAPPPPDEPGRAIDLLTVREREILGCLLAGGSNKAIASRLNVAESTVKMHFKALLRKLHVQNRTQAAMWALSNGIEPRP</sequence>
<dbReference type="InterPro" id="IPR001789">
    <property type="entry name" value="Sig_transdc_resp-reg_receiver"/>
</dbReference>
<keyword evidence="1" id="KW-0805">Transcription regulation</keyword>
<feature type="domain" description="Response regulatory" evidence="6">
    <location>
        <begin position="3"/>
        <end position="121"/>
    </location>
</feature>
<dbReference type="PANTHER" id="PTHR44688:SF16">
    <property type="entry name" value="DNA-BINDING TRANSCRIPTIONAL ACTIVATOR DEVR_DOSR"/>
    <property type="match status" value="1"/>
</dbReference>
<dbReference type="InterPro" id="IPR036388">
    <property type="entry name" value="WH-like_DNA-bd_sf"/>
</dbReference>
<dbReference type="InterPro" id="IPR016032">
    <property type="entry name" value="Sig_transdc_resp-reg_C-effctor"/>
</dbReference>
<dbReference type="SUPFAM" id="SSF46894">
    <property type="entry name" value="C-terminal effector domain of the bipartite response regulators"/>
    <property type="match status" value="1"/>
</dbReference>
<dbReference type="EMBL" id="JBHTCM010000004">
    <property type="protein sequence ID" value="MFC7331778.1"/>
    <property type="molecule type" value="Genomic_DNA"/>
</dbReference>
<evidence type="ECO:0000256" key="4">
    <source>
        <dbReference type="PROSITE-ProRule" id="PRU00169"/>
    </source>
</evidence>
<keyword evidence="4" id="KW-0597">Phosphoprotein</keyword>
<evidence type="ECO:0000256" key="2">
    <source>
        <dbReference type="ARBA" id="ARBA00023125"/>
    </source>
</evidence>
<reference evidence="8" key="1">
    <citation type="journal article" date="2019" name="Int. J. Syst. Evol. Microbiol.">
        <title>The Global Catalogue of Microorganisms (GCM) 10K type strain sequencing project: providing services to taxonomists for standard genome sequencing and annotation.</title>
        <authorList>
            <consortium name="The Broad Institute Genomics Platform"/>
            <consortium name="The Broad Institute Genome Sequencing Center for Infectious Disease"/>
            <person name="Wu L."/>
            <person name="Ma J."/>
        </authorList>
    </citation>
    <scope>NUCLEOTIDE SEQUENCE [LARGE SCALE GENOMIC DNA]</scope>
    <source>
        <strain evidence="8">CGMCC 1.16275</strain>
    </source>
</reference>
<evidence type="ECO:0000259" key="6">
    <source>
        <dbReference type="PROSITE" id="PS50110"/>
    </source>
</evidence>
<evidence type="ECO:0000256" key="3">
    <source>
        <dbReference type="ARBA" id="ARBA00023163"/>
    </source>
</evidence>
<gene>
    <name evidence="7" type="ORF">ACFQPS_01255</name>
</gene>
<keyword evidence="3" id="KW-0804">Transcription</keyword>
<dbReference type="Proteomes" id="UP001596456">
    <property type="component" value="Unassembled WGS sequence"/>
</dbReference>
<dbReference type="PRINTS" id="PR00038">
    <property type="entry name" value="HTHLUXR"/>
</dbReference>
<dbReference type="Pfam" id="PF00196">
    <property type="entry name" value="GerE"/>
    <property type="match status" value="1"/>
</dbReference>
<organism evidence="7 8">
    <name type="scientific">Rhodocista pekingensis</name>
    <dbReference type="NCBI Taxonomy" id="201185"/>
    <lineage>
        <taxon>Bacteria</taxon>
        <taxon>Pseudomonadati</taxon>
        <taxon>Pseudomonadota</taxon>
        <taxon>Alphaproteobacteria</taxon>
        <taxon>Rhodospirillales</taxon>
        <taxon>Azospirillaceae</taxon>
        <taxon>Rhodocista</taxon>
    </lineage>
</organism>
<evidence type="ECO:0000313" key="7">
    <source>
        <dbReference type="EMBL" id="MFC7331778.1"/>
    </source>
</evidence>
<feature type="modified residue" description="4-aspartylphosphate" evidence="4">
    <location>
        <position position="54"/>
    </location>
</feature>
<dbReference type="Gene3D" id="1.10.10.10">
    <property type="entry name" value="Winged helix-like DNA-binding domain superfamily/Winged helix DNA-binding domain"/>
    <property type="match status" value="1"/>
</dbReference>
<dbReference type="InterPro" id="IPR000792">
    <property type="entry name" value="Tscrpt_reg_LuxR_C"/>
</dbReference>
<dbReference type="PROSITE" id="PS00622">
    <property type="entry name" value="HTH_LUXR_1"/>
    <property type="match status" value="1"/>
</dbReference>
<dbReference type="SMART" id="SM00421">
    <property type="entry name" value="HTH_LUXR"/>
    <property type="match status" value="1"/>
</dbReference>
<evidence type="ECO:0000256" key="1">
    <source>
        <dbReference type="ARBA" id="ARBA00023015"/>
    </source>
</evidence>
<protein>
    <submittedName>
        <fullName evidence="7">LuxR C-terminal-related transcriptional regulator</fullName>
    </submittedName>
</protein>
<comment type="caution">
    <text evidence="7">The sequence shown here is derived from an EMBL/GenBank/DDBJ whole genome shotgun (WGS) entry which is preliminary data.</text>
</comment>
<dbReference type="PROSITE" id="PS50110">
    <property type="entry name" value="RESPONSE_REGULATORY"/>
    <property type="match status" value="1"/>
</dbReference>